<organism evidence="1 2">
    <name type="scientific">Sclerotinia sclerotiorum (strain ATCC 18683 / 1980 / Ss-1)</name>
    <name type="common">White mold</name>
    <name type="synonym">Whetzelinia sclerotiorum</name>
    <dbReference type="NCBI Taxonomy" id="665079"/>
    <lineage>
        <taxon>Eukaryota</taxon>
        <taxon>Fungi</taxon>
        <taxon>Dikarya</taxon>
        <taxon>Ascomycota</taxon>
        <taxon>Pezizomycotina</taxon>
        <taxon>Leotiomycetes</taxon>
        <taxon>Helotiales</taxon>
        <taxon>Sclerotiniaceae</taxon>
        <taxon>Sclerotinia</taxon>
    </lineage>
</organism>
<dbReference type="KEGG" id="ssl:SS1G_12762"/>
<evidence type="ECO:0000313" key="2">
    <source>
        <dbReference type="Proteomes" id="UP000177798"/>
    </source>
</evidence>
<protein>
    <submittedName>
        <fullName evidence="1">Uncharacterized protein</fullName>
    </submittedName>
</protein>
<evidence type="ECO:0000313" key="1">
    <source>
        <dbReference type="EMBL" id="APA06535.1"/>
    </source>
</evidence>
<dbReference type="EMBL" id="CP017815">
    <property type="protein sequence ID" value="APA06535.1"/>
    <property type="molecule type" value="Genomic_DNA"/>
</dbReference>
<accession>A0A1D9PUY1</accession>
<dbReference type="RefSeq" id="XP_001586187.1">
    <property type="nucleotide sequence ID" value="XM_001586137.1"/>
</dbReference>
<dbReference type="AlphaFoldDB" id="A0A1D9PUY1"/>
<name>A0A1D9PUY1_SCLS1</name>
<reference evidence="2" key="1">
    <citation type="journal article" date="2017" name="Genome Biol. Evol.">
        <title>The complete genome sequence of the phytopathogenic fungus Sclerotinia sclerotiorum reveals insights into the genome architecture of broad host range pathogens.</title>
        <authorList>
            <person name="Derbyshire M."/>
            <person name="Denton-Giles M."/>
            <person name="Hegedus D."/>
            <person name="Seifbarghy S."/>
            <person name="Rollins J."/>
            <person name="van Kan J."/>
            <person name="Seidl M.F."/>
            <person name="Faino L."/>
            <person name="Mbengue M."/>
            <person name="Navaud O."/>
            <person name="Raffaele S."/>
            <person name="Hammond-Kosack K."/>
            <person name="Heard S."/>
            <person name="Oliver R."/>
        </authorList>
    </citation>
    <scope>NUCLEOTIDE SEQUENCE [LARGE SCALE GENOMIC DNA]</scope>
    <source>
        <strain evidence="2">ATCC 18683 / 1980 / Ss-1</strain>
    </source>
</reference>
<dbReference type="VEuPathDB" id="FungiDB:sscle_02g013050"/>
<dbReference type="OrthoDB" id="9997102at2759"/>
<dbReference type="Gene3D" id="3.90.25.10">
    <property type="entry name" value="UDP-galactose 4-epimerase, domain 1"/>
    <property type="match status" value="1"/>
</dbReference>
<sequence length="114" mass="12832">MARISSVSFAESLLQVANIISKVVGRTTMHVVLSPQQLHNQMIPDGLPRVWVVTASEIQQSTSKESEENVNNVICKSQGSIQKDLLILEKKSSLYGRLYGRMNFNEELEKQLLM</sequence>
<dbReference type="Proteomes" id="UP000177798">
    <property type="component" value="Chromosome 2"/>
</dbReference>
<gene>
    <name evidence="1" type="ORF">sscle_02g013050</name>
</gene>
<proteinExistence type="predicted"/>